<sequence>MDSHTGTEAPLARQRRKQSDRREEAERRILQSAMELVSEKGVTGTTLGEVGERAGYSRGLPAHHYGNKEGLLTALVGRIGRNFRAARNAAGPWRPGLDAILGVVGLYVERATGHDYATRALYIMFTEAFVSGGALAVALDQFNRTSLAYFEGHLRIGIRKQEIRADVDPVAESIVILGALRGISAQFLLGSPHVNPALVRDALVGTVARALRPDPQA</sequence>
<protein>
    <submittedName>
        <fullName evidence="5">TetR/AcrR family transcriptional regulator</fullName>
    </submittedName>
</protein>
<evidence type="ECO:0000256" key="2">
    <source>
        <dbReference type="PROSITE-ProRule" id="PRU00335"/>
    </source>
</evidence>
<dbReference type="EMBL" id="CP017758">
    <property type="protein sequence ID" value="AQV97222.1"/>
    <property type="molecule type" value="Genomic_DNA"/>
</dbReference>
<feature type="DNA-binding region" description="H-T-H motif" evidence="2">
    <location>
        <begin position="46"/>
        <end position="65"/>
    </location>
</feature>
<feature type="region of interest" description="Disordered" evidence="3">
    <location>
        <begin position="1"/>
        <end position="25"/>
    </location>
</feature>
<dbReference type="OrthoDB" id="5293556at2"/>
<dbReference type="PRINTS" id="PR00455">
    <property type="entry name" value="HTHTETR"/>
</dbReference>
<dbReference type="InterPro" id="IPR036271">
    <property type="entry name" value="Tet_transcr_reg_TetR-rel_C_sf"/>
</dbReference>
<dbReference type="KEGG" id="cuh:BJN34_25510"/>
<gene>
    <name evidence="5" type="ORF">BJN34_25510</name>
</gene>
<dbReference type="GO" id="GO:0000976">
    <property type="term" value="F:transcription cis-regulatory region binding"/>
    <property type="evidence" value="ECO:0007669"/>
    <property type="project" value="TreeGrafter"/>
</dbReference>
<dbReference type="SUPFAM" id="SSF48498">
    <property type="entry name" value="Tetracyclin repressor-like, C-terminal domain"/>
    <property type="match status" value="1"/>
</dbReference>
<dbReference type="PROSITE" id="PS50977">
    <property type="entry name" value="HTH_TETR_2"/>
    <property type="match status" value="1"/>
</dbReference>
<evidence type="ECO:0000256" key="3">
    <source>
        <dbReference type="SAM" id="MobiDB-lite"/>
    </source>
</evidence>
<dbReference type="InterPro" id="IPR009057">
    <property type="entry name" value="Homeodomain-like_sf"/>
</dbReference>
<dbReference type="AlphaFoldDB" id="A0A1U9UX20"/>
<dbReference type="GO" id="GO:0003700">
    <property type="term" value="F:DNA-binding transcription factor activity"/>
    <property type="evidence" value="ECO:0007669"/>
    <property type="project" value="TreeGrafter"/>
</dbReference>
<dbReference type="SUPFAM" id="SSF46689">
    <property type="entry name" value="Homeodomain-like"/>
    <property type="match status" value="1"/>
</dbReference>
<evidence type="ECO:0000313" key="5">
    <source>
        <dbReference type="EMBL" id="AQV97222.1"/>
    </source>
</evidence>
<evidence type="ECO:0000256" key="1">
    <source>
        <dbReference type="ARBA" id="ARBA00023125"/>
    </source>
</evidence>
<accession>A0A1U9UX20</accession>
<name>A0A1U9UX20_CUPNE</name>
<proteinExistence type="predicted"/>
<dbReference type="Gene3D" id="1.10.357.10">
    <property type="entry name" value="Tetracycline Repressor, domain 2"/>
    <property type="match status" value="1"/>
</dbReference>
<dbReference type="PANTHER" id="PTHR30055">
    <property type="entry name" value="HTH-TYPE TRANSCRIPTIONAL REGULATOR RUTR"/>
    <property type="match status" value="1"/>
</dbReference>
<dbReference type="RefSeq" id="WP_078199586.1">
    <property type="nucleotide sequence ID" value="NZ_CP017758.1"/>
</dbReference>
<evidence type="ECO:0000313" key="6">
    <source>
        <dbReference type="Proteomes" id="UP000189627"/>
    </source>
</evidence>
<dbReference type="PANTHER" id="PTHR30055:SF226">
    <property type="entry name" value="HTH-TYPE TRANSCRIPTIONAL REGULATOR PKSA"/>
    <property type="match status" value="1"/>
</dbReference>
<feature type="domain" description="HTH tetR-type" evidence="4">
    <location>
        <begin position="23"/>
        <end position="83"/>
    </location>
</feature>
<keyword evidence="1 2" id="KW-0238">DNA-binding</keyword>
<dbReference type="Proteomes" id="UP000189627">
    <property type="component" value="Chromosome 2"/>
</dbReference>
<reference evidence="6" key="1">
    <citation type="submission" date="2017-02" db="EMBL/GenBank/DDBJ databases">
        <title>Complete genome sequence of Cupriavidus necator strain NH9, a 3-chlorobenzoate degrader.</title>
        <authorList>
            <person name="Moriuchi R."/>
            <person name="Dohra H."/>
            <person name="Ogawa N."/>
        </authorList>
    </citation>
    <scope>NUCLEOTIDE SEQUENCE [LARGE SCALE GENOMIC DNA]</scope>
    <source>
        <strain evidence="6">NH9</strain>
    </source>
</reference>
<dbReference type="InterPro" id="IPR001647">
    <property type="entry name" value="HTH_TetR"/>
</dbReference>
<evidence type="ECO:0000259" key="4">
    <source>
        <dbReference type="PROSITE" id="PS50977"/>
    </source>
</evidence>
<organism evidence="5 6">
    <name type="scientific">Cupriavidus necator</name>
    <name type="common">Alcaligenes eutrophus</name>
    <name type="synonym">Ralstonia eutropha</name>
    <dbReference type="NCBI Taxonomy" id="106590"/>
    <lineage>
        <taxon>Bacteria</taxon>
        <taxon>Pseudomonadati</taxon>
        <taxon>Pseudomonadota</taxon>
        <taxon>Betaproteobacteria</taxon>
        <taxon>Burkholderiales</taxon>
        <taxon>Burkholderiaceae</taxon>
        <taxon>Cupriavidus</taxon>
    </lineage>
</organism>
<dbReference type="Pfam" id="PF00440">
    <property type="entry name" value="TetR_N"/>
    <property type="match status" value="1"/>
</dbReference>
<dbReference type="InterPro" id="IPR050109">
    <property type="entry name" value="HTH-type_TetR-like_transc_reg"/>
</dbReference>